<dbReference type="Proteomes" id="UP000020561">
    <property type="component" value="Unassembled WGS sequence"/>
</dbReference>
<sequence>MHVEGRPPPVATIPGSDLDDLLLATYFRAALARQHQSSRSVAGLVATERARPPSTCMITRFGVGTSVAIADHRADLLDVRA</sequence>
<accession>X7XST7</accession>
<organism evidence="1 2">
    <name type="scientific">Mycobacterium kansasii 662</name>
    <dbReference type="NCBI Taxonomy" id="1299326"/>
    <lineage>
        <taxon>Bacteria</taxon>
        <taxon>Bacillati</taxon>
        <taxon>Actinomycetota</taxon>
        <taxon>Actinomycetes</taxon>
        <taxon>Mycobacteriales</taxon>
        <taxon>Mycobacteriaceae</taxon>
        <taxon>Mycobacterium</taxon>
    </lineage>
</organism>
<reference evidence="1 2" key="1">
    <citation type="submission" date="2013-12" db="EMBL/GenBank/DDBJ databases">
        <authorList>
            <person name="Brown-Elliot B."/>
            <person name="Wallace R."/>
            <person name="Lenaerts A."/>
            <person name="Ordway D."/>
            <person name="DeGroote M.A."/>
            <person name="Parker T."/>
            <person name="Sizemore C."/>
            <person name="Tallon L.J."/>
            <person name="Sadzewicz L.K."/>
            <person name="Sengamalay N."/>
            <person name="Fraser C.M."/>
            <person name="Hine E."/>
            <person name="Shefchek K.A."/>
            <person name="Das S.P."/>
            <person name="Tettelin H."/>
        </authorList>
    </citation>
    <scope>NUCLEOTIDE SEQUENCE [LARGE SCALE GENOMIC DNA]</scope>
    <source>
        <strain evidence="1 2">662</strain>
    </source>
</reference>
<proteinExistence type="predicted"/>
<comment type="caution">
    <text evidence="1">The sequence shown here is derived from an EMBL/GenBank/DDBJ whole genome shotgun (WGS) entry which is preliminary data.</text>
</comment>
<dbReference type="PATRIC" id="fig|1299326.3.peg.6534"/>
<name>X7XST7_MYCKA</name>
<dbReference type="AlphaFoldDB" id="X7XST7"/>
<evidence type="ECO:0000313" key="1">
    <source>
        <dbReference type="EMBL" id="ETZ97665.1"/>
    </source>
</evidence>
<gene>
    <name evidence="1" type="ORF">I545_6804</name>
</gene>
<evidence type="ECO:0000313" key="2">
    <source>
        <dbReference type="Proteomes" id="UP000020561"/>
    </source>
</evidence>
<dbReference type="EMBL" id="JAOA01000032">
    <property type="protein sequence ID" value="ETZ97665.1"/>
    <property type="molecule type" value="Genomic_DNA"/>
</dbReference>
<protein>
    <submittedName>
        <fullName evidence="1">Uncharacterized protein</fullName>
    </submittedName>
</protein>